<evidence type="ECO:0000313" key="1">
    <source>
        <dbReference type="EMBL" id="CAB4616469.1"/>
    </source>
</evidence>
<organism evidence="1">
    <name type="scientific">freshwater metagenome</name>
    <dbReference type="NCBI Taxonomy" id="449393"/>
    <lineage>
        <taxon>unclassified sequences</taxon>
        <taxon>metagenomes</taxon>
        <taxon>ecological metagenomes</taxon>
    </lineage>
</organism>
<gene>
    <name evidence="1" type="ORF">UFOPK1939_00234</name>
</gene>
<name>A0A6J6HY31_9ZZZZ</name>
<proteinExistence type="predicted"/>
<sequence length="119" mass="13504">MILGRQRQALKPARAVQSITDGINRARCSHCMLSEPIGHFPRGQFLPCIVKGCRRSGLVISTVRCNRFQPIPQSVNFQFIQQRVNRCRIPSNPNRIGRCKLEFDIVNESGQRAVQLDCV</sequence>
<dbReference type="AlphaFoldDB" id="A0A6J6HY31"/>
<protein>
    <submittedName>
        <fullName evidence="1">Unannotated protein</fullName>
    </submittedName>
</protein>
<accession>A0A6J6HY31</accession>
<reference evidence="1" key="1">
    <citation type="submission" date="2020-05" db="EMBL/GenBank/DDBJ databases">
        <authorList>
            <person name="Chiriac C."/>
            <person name="Salcher M."/>
            <person name="Ghai R."/>
            <person name="Kavagutti S V."/>
        </authorList>
    </citation>
    <scope>NUCLEOTIDE SEQUENCE</scope>
</reference>
<dbReference type="EMBL" id="CAEZVF010000019">
    <property type="protein sequence ID" value="CAB4616469.1"/>
    <property type="molecule type" value="Genomic_DNA"/>
</dbReference>